<accession>A0A5J6LAC6</accession>
<gene>
    <name evidence="1" type="ORF">F5I99_02430</name>
</gene>
<keyword evidence="2" id="KW-1185">Reference proteome</keyword>
<evidence type="ECO:0000313" key="2">
    <source>
        <dbReference type="Proteomes" id="UP000325606"/>
    </source>
</evidence>
<dbReference type="KEGG" id="nik:F5I99_02430"/>
<sequence length="185" mass="21268">MQDSDKKPVKHSEVAPEVYDRILDRLRRNIDEAGESTWESLQETIQEAIELEMAAEEMTRDEMDLLRAYIERDLKQIGYYAHETGEGIAAWLNFDLNALEQTVMNRLWELADKTRVQHELLREQLTHADQQYLAGEITLPGRLQCVSCGEPQLLIKTSVIDACSACHGVIFERSPGPWPQTEQQQ</sequence>
<name>A0A5J6LAC6_9GAMM</name>
<protein>
    <submittedName>
        <fullName evidence="1">Metalloendopeptidase</fullName>
    </submittedName>
</protein>
<dbReference type="Proteomes" id="UP000325606">
    <property type="component" value="Chromosome"/>
</dbReference>
<dbReference type="Pfam" id="PF07295">
    <property type="entry name" value="DUF1451"/>
    <property type="match status" value="1"/>
</dbReference>
<dbReference type="EMBL" id="CP044222">
    <property type="protein sequence ID" value="QEW05440.1"/>
    <property type="molecule type" value="Genomic_DNA"/>
</dbReference>
<dbReference type="RefSeq" id="WP_151053485.1">
    <property type="nucleotide sequence ID" value="NZ_CP044222.1"/>
</dbReference>
<dbReference type="InterPro" id="IPR009912">
    <property type="entry name" value="DUF1451"/>
</dbReference>
<organism evidence="1 2">
    <name type="scientific">Nitrincola iocasae</name>
    <dbReference type="NCBI Taxonomy" id="2614693"/>
    <lineage>
        <taxon>Bacteria</taxon>
        <taxon>Pseudomonadati</taxon>
        <taxon>Pseudomonadota</taxon>
        <taxon>Gammaproteobacteria</taxon>
        <taxon>Oceanospirillales</taxon>
        <taxon>Oceanospirillaceae</taxon>
        <taxon>Nitrincola</taxon>
    </lineage>
</organism>
<dbReference type="AlphaFoldDB" id="A0A5J6LAC6"/>
<proteinExistence type="predicted"/>
<reference evidence="1 2" key="1">
    <citation type="submission" date="2019-09" db="EMBL/GenBank/DDBJ databases">
        <title>Nitrincola iocasae sp. nov., a bacterium isolated from the sediment collected at a cold seep field in South China Sea.</title>
        <authorList>
            <person name="Zhang H."/>
            <person name="Wang H."/>
            <person name="Li C."/>
        </authorList>
    </citation>
    <scope>NUCLEOTIDE SEQUENCE [LARGE SCALE GENOMIC DNA]</scope>
    <source>
        <strain evidence="1 2">KXZD1103</strain>
    </source>
</reference>
<evidence type="ECO:0000313" key="1">
    <source>
        <dbReference type="EMBL" id="QEW05440.1"/>
    </source>
</evidence>